<protein>
    <submittedName>
        <fullName evidence="2">Uncharacterized protein</fullName>
    </submittedName>
</protein>
<evidence type="ECO:0000313" key="2">
    <source>
        <dbReference type="EMBL" id="SEC76911.1"/>
    </source>
</evidence>
<name>A0A1M6W5A2_9BRAD</name>
<feature type="signal peptide" evidence="1">
    <location>
        <begin position="1"/>
        <end position="27"/>
    </location>
</feature>
<keyword evidence="1" id="KW-0732">Signal</keyword>
<accession>A0A1M6W5A2</accession>
<feature type="chain" id="PRO_5030031523" evidence="1">
    <location>
        <begin position="28"/>
        <end position="155"/>
    </location>
</feature>
<evidence type="ECO:0000313" key="3">
    <source>
        <dbReference type="Proteomes" id="UP000183208"/>
    </source>
</evidence>
<dbReference type="Proteomes" id="UP000183208">
    <property type="component" value="Unassembled WGS sequence"/>
</dbReference>
<proteinExistence type="predicted"/>
<gene>
    <name evidence="2" type="ORF">SAMN05444171_2217</name>
</gene>
<sequence length="155" mass="16477">MPRLRVVLTGAAILAALLTAMPFRAFAGQLITEDEAKLPAQKGAVPNSGRGITRGPKILVPDGEAAVQASPIRLQLKFQTFGGSSVDLDALKVTYLKSPVVDLTSRVKPFAQPTGIDMPDAQFPPGEHLLRIDIKDSDGRPASISFLLKIAPKVP</sequence>
<dbReference type="EMBL" id="FNTI01000001">
    <property type="protein sequence ID" value="SEC76911.1"/>
    <property type="molecule type" value="Genomic_DNA"/>
</dbReference>
<dbReference type="AlphaFoldDB" id="A0A1M6W5A2"/>
<organism evidence="2 3">
    <name type="scientific">Bradyrhizobium lablabi</name>
    <dbReference type="NCBI Taxonomy" id="722472"/>
    <lineage>
        <taxon>Bacteria</taxon>
        <taxon>Pseudomonadati</taxon>
        <taxon>Pseudomonadota</taxon>
        <taxon>Alphaproteobacteria</taxon>
        <taxon>Hyphomicrobiales</taxon>
        <taxon>Nitrobacteraceae</taxon>
        <taxon>Bradyrhizobium</taxon>
    </lineage>
</organism>
<dbReference type="OrthoDB" id="7361456at2"/>
<reference evidence="2 3" key="1">
    <citation type="submission" date="2016-10" db="EMBL/GenBank/DDBJ databases">
        <authorList>
            <person name="de Groot N.N."/>
        </authorList>
    </citation>
    <scope>NUCLEOTIDE SEQUENCE [LARGE SCALE GENOMIC DNA]</scope>
    <source>
        <strain evidence="2 3">GAS522</strain>
    </source>
</reference>
<evidence type="ECO:0000256" key="1">
    <source>
        <dbReference type="SAM" id="SignalP"/>
    </source>
</evidence>